<feature type="region of interest" description="Disordered" evidence="6">
    <location>
        <begin position="1"/>
        <end position="115"/>
    </location>
</feature>
<sequence length="969" mass="105437">MSSSPSSSSRRPSPWAAVRPATGGATWPLETLPLSSSSGAGDELSRWPSTNPSLDPFPSLAVALSSSLSRQHNSKSAKKRARASAISSGATTPFSFGPGANASAGASRDFDPYPSRQSEINRRAMEQHWNAADNHGACDGGKGSQRPQLHFGHDVVTETQGADSDMVSTSCRPQAYGVSRVSFRTQSQARAHSSSRRGKLRQVKRSGQMLEESLDQPQTETLASASFVSVCAPSFVAELRALAGANKNSIQQEYPHLPLVNASIPPDVRLGRAYNAVLALIAVSQSDSTPASATSSSSSLDAIVGSYGSLRAACYDLFGTPDSILANFSAIRNFQSQHPSVSFSAQADAGVSVAHEKLSARTIMRLANMADRKARGTGREALQVCLSEMDTTPVRDQSASHQRARTVALLLISKLEAALRTSSGADIADGEHAVSRTLHHLLARDLRPSSLMWLRHASESYSDDLATATLQYTLSALQKMLMQSLEGTTDGSPREVERLLDQMNCMRILETFFAASTNVRSYAERGAYPWPLSDFYSSALDLHADRIVDAQQQHSGDKLGQLQGLLRRFPFLLSIGIKQRIMRAGALASMQAARHQHTILKAIRQSRYVVPDINEEGEGEDMGERLKISVRRQHLLDDSIEQLLLALDDDRLLLPLQVHWVGEEAVDGGGPRREWLHALINCTLAEGLHLHAMSEQLSITLGVALGLSVYHELPVPALLPHQICRLLMHPDATNIPLPLQSLDASHPELAATLAMLLHAPSSDLCKMEADGELNVIEDTMRQAALFGEELLSALAFGFQRVCRGVHVELLHPAELRSVITGIPIRSSLSSLATDTDHRHTLDAATINSLRVVTKHQGFTVEDETLKQGFWRLWAEDLTGPQRNKLLAFITGSPRLPLGWERLAISQSGQEQRQSGHLLCIKLVDEPAFRAFVPWSSTCTMTLFLPRMRVEELPGRLNAALAHADGFGLK</sequence>
<dbReference type="OrthoDB" id="8068875at2759"/>
<dbReference type="PANTHER" id="PTHR45700">
    <property type="entry name" value="UBIQUITIN-PROTEIN LIGASE E3C"/>
    <property type="match status" value="1"/>
</dbReference>
<dbReference type="InterPro" id="IPR035983">
    <property type="entry name" value="Hect_E3_ubiquitin_ligase"/>
</dbReference>
<evidence type="ECO:0000256" key="2">
    <source>
        <dbReference type="ARBA" id="ARBA00012485"/>
    </source>
</evidence>
<keyword evidence="3" id="KW-0808">Transferase</keyword>
<dbReference type="GO" id="GO:0006511">
    <property type="term" value="P:ubiquitin-dependent protein catabolic process"/>
    <property type="evidence" value="ECO:0007669"/>
    <property type="project" value="TreeGrafter"/>
</dbReference>
<keyword evidence="4 5" id="KW-0833">Ubl conjugation pathway</keyword>
<evidence type="ECO:0000259" key="7">
    <source>
        <dbReference type="PROSITE" id="PS50237"/>
    </source>
</evidence>
<feature type="domain" description="HECT" evidence="7">
    <location>
        <begin position="788"/>
        <end position="969"/>
    </location>
</feature>
<dbReference type="GO" id="GO:0000209">
    <property type="term" value="P:protein polyubiquitination"/>
    <property type="evidence" value="ECO:0007669"/>
    <property type="project" value="InterPro"/>
</dbReference>
<dbReference type="InParanoid" id="A0A066WK10"/>
<protein>
    <recommendedName>
        <fullName evidence="2">HECT-type E3 ubiquitin transferase</fullName>
        <ecNumber evidence="2">2.3.2.26</ecNumber>
    </recommendedName>
</protein>
<feature type="region of interest" description="Disordered" evidence="6">
    <location>
        <begin position="184"/>
        <end position="212"/>
    </location>
</feature>
<reference evidence="8 9" key="1">
    <citation type="submission" date="2014-05" db="EMBL/GenBank/DDBJ databases">
        <title>Draft genome sequence of a rare smut relative, Tilletiaria anomala UBC 951.</title>
        <authorList>
            <consortium name="DOE Joint Genome Institute"/>
            <person name="Toome M."/>
            <person name="Kuo A."/>
            <person name="Henrissat B."/>
            <person name="Lipzen A."/>
            <person name="Tritt A."/>
            <person name="Yoshinaga Y."/>
            <person name="Zane M."/>
            <person name="Barry K."/>
            <person name="Grigoriev I.V."/>
            <person name="Spatafora J.W."/>
            <person name="Aimea M.C."/>
        </authorList>
    </citation>
    <scope>NUCLEOTIDE SEQUENCE [LARGE SCALE GENOMIC DNA]</scope>
    <source>
        <strain evidence="8 9">UBC 951</strain>
    </source>
</reference>
<evidence type="ECO:0000313" key="8">
    <source>
        <dbReference type="EMBL" id="KDN52893.1"/>
    </source>
</evidence>
<comment type="caution">
    <text evidence="8">The sequence shown here is derived from an EMBL/GenBank/DDBJ whole genome shotgun (WGS) entry which is preliminary data.</text>
</comment>
<feature type="compositionally biased region" description="Basic residues" evidence="6">
    <location>
        <begin position="193"/>
        <end position="204"/>
    </location>
</feature>
<proteinExistence type="predicted"/>
<feature type="compositionally biased region" description="Low complexity" evidence="6">
    <location>
        <begin position="59"/>
        <end position="69"/>
    </location>
</feature>
<accession>A0A066WK10</accession>
<dbReference type="RefSeq" id="XP_013245732.1">
    <property type="nucleotide sequence ID" value="XM_013390278.1"/>
</dbReference>
<dbReference type="Gene3D" id="3.30.2410.10">
    <property type="entry name" value="Hect, E3 ligase catalytic domain"/>
    <property type="match status" value="1"/>
</dbReference>
<evidence type="ECO:0000256" key="4">
    <source>
        <dbReference type="ARBA" id="ARBA00022786"/>
    </source>
</evidence>
<dbReference type="PROSITE" id="PS50237">
    <property type="entry name" value="HECT"/>
    <property type="match status" value="2"/>
</dbReference>
<comment type="caution">
    <text evidence="5">Lacks conserved residue(s) required for the propagation of feature annotation.</text>
</comment>
<feature type="compositionally biased region" description="Basic residues" evidence="6">
    <location>
        <begin position="72"/>
        <end position="82"/>
    </location>
</feature>
<evidence type="ECO:0000256" key="5">
    <source>
        <dbReference type="PROSITE-ProRule" id="PRU00104"/>
    </source>
</evidence>
<dbReference type="STRING" id="1037660.A0A066WK10"/>
<dbReference type="AlphaFoldDB" id="A0A066WK10"/>
<organism evidence="8 9">
    <name type="scientific">Tilletiaria anomala (strain ATCC 24038 / CBS 436.72 / UBC 951)</name>
    <dbReference type="NCBI Taxonomy" id="1037660"/>
    <lineage>
        <taxon>Eukaryota</taxon>
        <taxon>Fungi</taxon>
        <taxon>Dikarya</taxon>
        <taxon>Basidiomycota</taxon>
        <taxon>Ustilaginomycotina</taxon>
        <taxon>Exobasidiomycetes</taxon>
        <taxon>Georgefischeriales</taxon>
        <taxon>Tilletiariaceae</taxon>
        <taxon>Tilletiaria</taxon>
    </lineage>
</organism>
<dbReference type="SMART" id="SM00119">
    <property type="entry name" value="HECTc"/>
    <property type="match status" value="1"/>
</dbReference>
<dbReference type="HOGENOM" id="CLU_305919_0_0_1"/>
<name>A0A066WK10_TILAU</name>
<feature type="compositionally biased region" description="Low complexity" evidence="6">
    <location>
        <begin position="1"/>
        <end position="14"/>
    </location>
</feature>
<evidence type="ECO:0000256" key="3">
    <source>
        <dbReference type="ARBA" id="ARBA00022679"/>
    </source>
</evidence>
<dbReference type="InterPro" id="IPR044611">
    <property type="entry name" value="E3A/B/C-like"/>
</dbReference>
<dbReference type="Gene3D" id="3.90.1750.10">
    <property type="entry name" value="Hect, E3 ligase catalytic domains"/>
    <property type="match status" value="1"/>
</dbReference>
<feature type="domain" description="HECT" evidence="7">
    <location>
        <begin position="648"/>
        <end position="679"/>
    </location>
</feature>
<dbReference type="GeneID" id="25266336"/>
<keyword evidence="9" id="KW-1185">Reference proteome</keyword>
<evidence type="ECO:0000313" key="9">
    <source>
        <dbReference type="Proteomes" id="UP000027361"/>
    </source>
</evidence>
<dbReference type="SUPFAM" id="SSF56204">
    <property type="entry name" value="Hect, E3 ligase catalytic domain"/>
    <property type="match status" value="1"/>
</dbReference>
<evidence type="ECO:0000256" key="6">
    <source>
        <dbReference type="SAM" id="MobiDB-lite"/>
    </source>
</evidence>
<dbReference type="InterPro" id="IPR000569">
    <property type="entry name" value="HECT_dom"/>
</dbReference>
<gene>
    <name evidence="8" type="ORF">K437DRAFT_272184</name>
</gene>
<feature type="active site" description="Glycyl thioester intermediate" evidence="5">
    <location>
        <position position="938"/>
    </location>
</feature>
<dbReference type="PANTHER" id="PTHR45700:SF2">
    <property type="entry name" value="UBIQUITIN-PROTEIN LIGASE E3C"/>
    <property type="match status" value="1"/>
</dbReference>
<dbReference type="Proteomes" id="UP000027361">
    <property type="component" value="Unassembled WGS sequence"/>
</dbReference>
<evidence type="ECO:0000256" key="1">
    <source>
        <dbReference type="ARBA" id="ARBA00000885"/>
    </source>
</evidence>
<comment type="catalytic activity">
    <reaction evidence="1">
        <text>S-ubiquitinyl-[E2 ubiquitin-conjugating enzyme]-L-cysteine + [acceptor protein]-L-lysine = [E2 ubiquitin-conjugating enzyme]-L-cysteine + N(6)-ubiquitinyl-[acceptor protein]-L-lysine.</text>
        <dbReference type="EC" id="2.3.2.26"/>
    </reaction>
</comment>
<dbReference type="EMBL" id="JMSN01000006">
    <property type="protein sequence ID" value="KDN52893.1"/>
    <property type="molecule type" value="Genomic_DNA"/>
</dbReference>
<dbReference type="GO" id="GO:0061630">
    <property type="term" value="F:ubiquitin protein ligase activity"/>
    <property type="evidence" value="ECO:0007669"/>
    <property type="project" value="UniProtKB-EC"/>
</dbReference>
<dbReference type="EC" id="2.3.2.26" evidence="2"/>
<dbReference type="Pfam" id="PF00632">
    <property type="entry name" value="HECT"/>
    <property type="match status" value="1"/>
</dbReference>